<comment type="caution">
    <text evidence="2">The sequence shown here is derived from an EMBL/GenBank/DDBJ whole genome shotgun (WGS) entry which is preliminary data.</text>
</comment>
<organism evidence="2 3">
    <name type="scientific">Skermanella aerolata</name>
    <dbReference type="NCBI Taxonomy" id="393310"/>
    <lineage>
        <taxon>Bacteria</taxon>
        <taxon>Pseudomonadati</taxon>
        <taxon>Pseudomonadota</taxon>
        <taxon>Alphaproteobacteria</taxon>
        <taxon>Rhodospirillales</taxon>
        <taxon>Azospirillaceae</taxon>
        <taxon>Skermanella</taxon>
    </lineage>
</organism>
<evidence type="ECO:0000313" key="2">
    <source>
        <dbReference type="EMBL" id="GEO43566.1"/>
    </source>
</evidence>
<dbReference type="AlphaFoldDB" id="A0A512E4A0"/>
<name>A0A512E4A0_9PROT</name>
<protein>
    <recommendedName>
        <fullName evidence="1">DUF2382 domain-containing protein</fullName>
    </recommendedName>
</protein>
<gene>
    <name evidence="2" type="ORF">SAE02_77140</name>
</gene>
<feature type="domain" description="DUF2382" evidence="1">
    <location>
        <begin position="9"/>
        <end position="119"/>
    </location>
</feature>
<dbReference type="EMBL" id="BJYZ01000101">
    <property type="protein sequence ID" value="GEO43566.1"/>
    <property type="molecule type" value="Genomic_DNA"/>
</dbReference>
<dbReference type="InterPro" id="IPR019060">
    <property type="entry name" value="DUF2382"/>
</dbReference>
<accession>A0A512E4A0</accession>
<reference evidence="2 3" key="1">
    <citation type="submission" date="2019-07" db="EMBL/GenBank/DDBJ databases">
        <title>Whole genome shotgun sequence of Skermanella aerolata NBRC 106429.</title>
        <authorList>
            <person name="Hosoyama A."/>
            <person name="Uohara A."/>
            <person name="Ohji S."/>
            <person name="Ichikawa N."/>
        </authorList>
    </citation>
    <scope>NUCLEOTIDE SEQUENCE [LARGE SCALE GENOMIC DNA]</scope>
    <source>
        <strain evidence="2 3">NBRC 106429</strain>
    </source>
</reference>
<evidence type="ECO:0000259" key="1">
    <source>
        <dbReference type="Pfam" id="PF09557"/>
    </source>
</evidence>
<sequence length="137" mass="15856">MSDVQETIIPLYEEAVSVTRRKVDQGRFRIDVRVVERDQAIEQTLDRQDVEVERIAVGRVVKTAPEIRQHGDVMIIPIVEEEVVLVTRLVLREEIHIRRKTTQRTELFTVTLRSERAEITRTGVDDVVSEISGDQHD</sequence>
<proteinExistence type="predicted"/>
<dbReference type="Pfam" id="PF09557">
    <property type="entry name" value="DUF2382"/>
    <property type="match status" value="1"/>
</dbReference>
<dbReference type="Proteomes" id="UP000321523">
    <property type="component" value="Unassembled WGS sequence"/>
</dbReference>
<dbReference type="RefSeq" id="WP_044437122.1">
    <property type="nucleotide sequence ID" value="NZ_BJYZ01000101.1"/>
</dbReference>
<evidence type="ECO:0000313" key="3">
    <source>
        <dbReference type="Proteomes" id="UP000321523"/>
    </source>
</evidence>
<keyword evidence="3" id="KW-1185">Reference proteome</keyword>